<dbReference type="InterPro" id="IPR028082">
    <property type="entry name" value="Peripla_BP_I"/>
</dbReference>
<evidence type="ECO:0000313" key="6">
    <source>
        <dbReference type="EMBL" id="KPL86364.1"/>
    </source>
</evidence>
<evidence type="ECO:0000256" key="1">
    <source>
        <dbReference type="ARBA" id="ARBA00010062"/>
    </source>
</evidence>
<feature type="region of interest" description="Disordered" evidence="3">
    <location>
        <begin position="19"/>
        <end position="66"/>
    </location>
</feature>
<dbReference type="InterPro" id="IPR028081">
    <property type="entry name" value="Leu-bd"/>
</dbReference>
<sequence>MKRLLALIVLVVALAACGGGAETPPATEPPPTTVAEEPTQAPEPTATEAAAEPTSEPAAEEPTTGEPIKIGLLTDQSGALAIYGPQQENGFRLGLEYATNGTMQVAGRPIEVIVKDNASDPETAVSQARELISAEGVDVLVGTVSSGATLAVMEVAKENEKILIVTPAASPAITGENFNEFTFRTSRTSVQDALTMGAALVELGDTFVQIAPDYAFGYGSAMGFYNVVKSLGGQFVINDNDQQFGAIFIPQDTTDFTTYLNQVLDSGADVLIVTWAGAGFVPLFQQMQQLGIFDEMTVATGFGDNQTIAAGYTDAIGAVGVSVYHYTLPDNAVNDWLVQRHKEAFGVPPDLFTEGGFTAAQMLVAGLEATGGDTSAAALIPVLEQLRFQGPKGEYIVRPEDHVMLQPMYLVRLVNTDDPEFRFFELVREFGPEETAPPCQVPPELNRCP</sequence>
<feature type="chain" id="PRO_5006133428" evidence="4">
    <location>
        <begin position="22"/>
        <end position="449"/>
    </location>
</feature>
<evidence type="ECO:0000256" key="3">
    <source>
        <dbReference type="SAM" id="MobiDB-lite"/>
    </source>
</evidence>
<dbReference type="EMBL" id="LGKN01000009">
    <property type="protein sequence ID" value="KPL86364.1"/>
    <property type="molecule type" value="Genomic_DNA"/>
</dbReference>
<dbReference type="Gene3D" id="3.40.50.2300">
    <property type="match status" value="2"/>
</dbReference>
<protein>
    <submittedName>
        <fullName evidence="6">ABC transporter substrate-binding protein</fullName>
    </submittedName>
</protein>
<dbReference type="InterPro" id="IPR051010">
    <property type="entry name" value="BCAA_transport"/>
</dbReference>
<dbReference type="SUPFAM" id="SSF53822">
    <property type="entry name" value="Periplasmic binding protein-like I"/>
    <property type="match status" value="1"/>
</dbReference>
<gene>
    <name evidence="6" type="ORF">SE16_13685</name>
</gene>
<dbReference type="PROSITE" id="PS51257">
    <property type="entry name" value="PROKAR_LIPOPROTEIN"/>
    <property type="match status" value="1"/>
</dbReference>
<evidence type="ECO:0000256" key="4">
    <source>
        <dbReference type="SAM" id="SignalP"/>
    </source>
</evidence>
<dbReference type="PANTHER" id="PTHR30483:SF6">
    <property type="entry name" value="PERIPLASMIC BINDING PROTEIN OF ABC TRANSPORTER FOR NATURAL AMINO ACIDS"/>
    <property type="match status" value="1"/>
</dbReference>
<name>A0A0P6Y8V4_9CHLR</name>
<feature type="domain" description="Leucine-binding protein" evidence="5">
    <location>
        <begin position="67"/>
        <end position="414"/>
    </location>
</feature>
<proteinExistence type="inferred from homology"/>
<dbReference type="Proteomes" id="UP000050502">
    <property type="component" value="Unassembled WGS sequence"/>
</dbReference>
<dbReference type="CDD" id="cd06328">
    <property type="entry name" value="PBP1_SBP-like"/>
    <property type="match status" value="1"/>
</dbReference>
<evidence type="ECO:0000256" key="2">
    <source>
        <dbReference type="ARBA" id="ARBA00022729"/>
    </source>
</evidence>
<evidence type="ECO:0000259" key="5">
    <source>
        <dbReference type="Pfam" id="PF13458"/>
    </source>
</evidence>
<dbReference type="PANTHER" id="PTHR30483">
    <property type="entry name" value="LEUCINE-SPECIFIC-BINDING PROTEIN"/>
    <property type="match status" value="1"/>
</dbReference>
<dbReference type="PATRIC" id="fig|872965.6.peg.2376"/>
<dbReference type="RefSeq" id="WP_060687737.1">
    <property type="nucleotide sequence ID" value="NZ_LGKN01000009.1"/>
</dbReference>
<comment type="similarity">
    <text evidence="1">Belongs to the leucine-binding protein family.</text>
</comment>
<reference evidence="6 7" key="1">
    <citation type="submission" date="2015-07" db="EMBL/GenBank/DDBJ databases">
        <title>Whole genome sequence of Ardenticatena maritima DSM 23922.</title>
        <authorList>
            <person name="Hemp J."/>
            <person name="Ward L.M."/>
            <person name="Pace L.A."/>
            <person name="Fischer W.W."/>
        </authorList>
    </citation>
    <scope>NUCLEOTIDE SEQUENCE [LARGE SCALE GENOMIC DNA]</scope>
    <source>
        <strain evidence="6 7">110S</strain>
    </source>
</reference>
<organism evidence="6 7">
    <name type="scientific">Ardenticatena maritima</name>
    <dbReference type="NCBI Taxonomy" id="872965"/>
    <lineage>
        <taxon>Bacteria</taxon>
        <taxon>Bacillati</taxon>
        <taxon>Chloroflexota</taxon>
        <taxon>Ardenticatenia</taxon>
        <taxon>Ardenticatenales</taxon>
        <taxon>Ardenticatenaceae</taxon>
        <taxon>Ardenticatena</taxon>
    </lineage>
</organism>
<comment type="caution">
    <text evidence="6">The sequence shown here is derived from an EMBL/GenBank/DDBJ whole genome shotgun (WGS) entry which is preliminary data.</text>
</comment>
<dbReference type="Pfam" id="PF13458">
    <property type="entry name" value="Peripla_BP_6"/>
    <property type="match status" value="1"/>
</dbReference>
<keyword evidence="2 4" id="KW-0732">Signal</keyword>
<accession>A0A0P6Y8V4</accession>
<feature type="compositionally biased region" description="Low complexity" evidence="3">
    <location>
        <begin position="33"/>
        <end position="66"/>
    </location>
</feature>
<feature type="signal peptide" evidence="4">
    <location>
        <begin position="1"/>
        <end position="21"/>
    </location>
</feature>
<dbReference type="AlphaFoldDB" id="A0A0P6Y8V4"/>
<evidence type="ECO:0000313" key="7">
    <source>
        <dbReference type="Proteomes" id="UP000050502"/>
    </source>
</evidence>